<dbReference type="InterPro" id="IPR036390">
    <property type="entry name" value="WH_DNA-bd_sf"/>
</dbReference>
<accession>A0A7J2U2H9</accession>
<dbReference type="EMBL" id="DSEU01000015">
    <property type="protein sequence ID" value="HEM66453.1"/>
    <property type="molecule type" value="Genomic_DNA"/>
</dbReference>
<evidence type="ECO:0000313" key="1">
    <source>
        <dbReference type="EMBL" id="HEM66453.1"/>
    </source>
</evidence>
<comment type="caution">
    <text evidence="1">The sequence shown here is derived from an EMBL/GenBank/DDBJ whole genome shotgun (WGS) entry which is preliminary data.</text>
</comment>
<dbReference type="SUPFAM" id="SSF53850">
    <property type="entry name" value="Periplasmic binding protein-like II"/>
    <property type="match status" value="1"/>
</dbReference>
<protein>
    <recommendedName>
        <fullName evidence="2">MarR family transcriptional regulator</fullName>
    </recommendedName>
</protein>
<organism evidence="1">
    <name type="scientific">Ignisphaera aggregans</name>
    <dbReference type="NCBI Taxonomy" id="334771"/>
    <lineage>
        <taxon>Archaea</taxon>
        <taxon>Thermoproteota</taxon>
        <taxon>Thermoprotei</taxon>
        <taxon>Desulfurococcales</taxon>
        <taxon>Desulfurococcaceae</taxon>
        <taxon>Ignisphaera</taxon>
    </lineage>
</organism>
<name>A0A7J2U2H9_9CREN</name>
<evidence type="ECO:0008006" key="2">
    <source>
        <dbReference type="Google" id="ProtNLM"/>
    </source>
</evidence>
<dbReference type="AlphaFoldDB" id="A0A7J2U2H9"/>
<dbReference type="SUPFAM" id="SSF46785">
    <property type="entry name" value="Winged helix' DNA-binding domain"/>
    <property type="match status" value="1"/>
</dbReference>
<reference evidence="1" key="1">
    <citation type="journal article" date="2020" name="mSystems">
        <title>Genome- and Community-Level Interaction Insights into Carbon Utilization and Element Cycling Functions of Hydrothermarchaeota in Hydrothermal Sediment.</title>
        <authorList>
            <person name="Zhou Z."/>
            <person name="Liu Y."/>
            <person name="Xu W."/>
            <person name="Pan J."/>
            <person name="Luo Z.H."/>
            <person name="Li M."/>
        </authorList>
    </citation>
    <scope>NUCLEOTIDE SEQUENCE [LARGE SCALE GENOMIC DNA]</scope>
    <source>
        <strain evidence="1">SpSt-125</strain>
    </source>
</reference>
<gene>
    <name evidence="1" type="ORF">ENO26_02620</name>
</gene>
<proteinExistence type="predicted"/>
<sequence length="333" mass="37550">MDVYSEVLKLLSQYPDGVPQSLLYRVLPFSKPYISIVLRRLEKQGIIYRTRIGNTYIVKPVKPVQRSFESRVLSLGIVWSSEYLFLGHFVKRLRDDAQLELEVKVYPSAVKATMALLIGDVDVVLSPLITQVYAYALSKGLRIVGGGAGGGSAIYEINGGVEGVATSSEMSTMDLCRALAVKKGIIQAEHVTYFSSPEEAVKILKMKRARYAIVWHPLQHEVEKLGGKTIEECESFEETKHCCTLAVATSLPIDIVDRIAKIYRSSIEEFKKSKQRFLEWYSTLTGIDTATLKKALELYHYEENIDLKSIEKLLNFINLQVPHIKTLHSAIYK</sequence>